<keyword evidence="2" id="KW-0732">Signal</keyword>
<protein>
    <recommendedName>
        <fullName evidence="6">Lipoprotein</fullName>
    </recommendedName>
</protein>
<dbReference type="GeneID" id="79387928"/>
<accession>A0A8E4G3C9</accession>
<feature type="chain" id="PRO_5036429371" description="Lipoprotein" evidence="2">
    <location>
        <begin position="29"/>
        <end position="151"/>
    </location>
</feature>
<evidence type="ECO:0000256" key="2">
    <source>
        <dbReference type="SAM" id="SignalP"/>
    </source>
</evidence>
<dbReference type="Proteomes" id="UP000515493">
    <property type="component" value="Chromosome"/>
</dbReference>
<feature type="signal peptide" evidence="2">
    <location>
        <begin position="1"/>
        <end position="28"/>
    </location>
</feature>
<evidence type="ECO:0000313" key="5">
    <source>
        <dbReference type="Proteomes" id="UP000515493"/>
    </source>
</evidence>
<evidence type="ECO:0000313" key="4">
    <source>
        <dbReference type="EMBL" id="CAD1787386.1"/>
    </source>
</evidence>
<dbReference type="AlphaFoldDB" id="A0A8E4G3C9"/>
<name>A0A8E4G3C9_9XANT</name>
<reference evidence="3 5" key="1">
    <citation type="submission" date="2020-07" db="EMBL/GenBank/DDBJ databases">
        <authorList>
            <person name="Teixeira M."/>
        </authorList>
    </citation>
    <scope>NUCLEOTIDE SEQUENCE</scope>
    <source>
        <strain evidence="4">1</strain>
        <strain evidence="3">Xanthomonas sp. CPBF 367</strain>
    </source>
</reference>
<gene>
    <name evidence="3" type="ORF">XSP_000583</name>
</gene>
<dbReference type="EMBL" id="LR861803">
    <property type="protein sequence ID" value="CAD1787386.1"/>
    <property type="molecule type" value="Genomic_DNA"/>
</dbReference>
<feature type="region of interest" description="Disordered" evidence="1">
    <location>
        <begin position="38"/>
        <end position="58"/>
    </location>
</feature>
<evidence type="ECO:0000313" key="3">
    <source>
        <dbReference type="EMBL" id="CAD0313654.1"/>
    </source>
</evidence>
<feature type="compositionally biased region" description="Polar residues" evidence="1">
    <location>
        <begin position="38"/>
        <end position="47"/>
    </location>
</feature>
<evidence type="ECO:0000256" key="1">
    <source>
        <dbReference type="SAM" id="MobiDB-lite"/>
    </source>
</evidence>
<sequence>MQNDPQAKRSSLAPLVAASLFFISGCSAMQQDSPLVFNTQQSSTEARQQLEADNPIGSPLTAAQKNLENLGFQCKALSSSGAGYKASVACKLPSIMKEAQPSVAAPPVPVTWMVGFHSADGIHLSKLIVHRAPQDIGEWAPSYFGKFTDRY</sequence>
<dbReference type="KEGG" id="xeu:XSP_000583"/>
<evidence type="ECO:0008006" key="6">
    <source>
        <dbReference type="Google" id="ProtNLM"/>
    </source>
</evidence>
<organism evidence="3">
    <name type="scientific">Xanthomonas euroxanthea</name>
    <dbReference type="NCBI Taxonomy" id="2259622"/>
    <lineage>
        <taxon>Bacteria</taxon>
        <taxon>Pseudomonadati</taxon>
        <taxon>Pseudomonadota</taxon>
        <taxon>Gammaproteobacteria</taxon>
        <taxon>Lysobacterales</taxon>
        <taxon>Lysobacteraceae</taxon>
        <taxon>Xanthomonas</taxon>
    </lineage>
</organism>
<dbReference type="RefSeq" id="WP_119130501.1">
    <property type="nucleotide sequence ID" value="NZ_LR861803.1"/>
</dbReference>
<dbReference type="EMBL" id="LR824641">
    <property type="protein sequence ID" value="CAD0313654.1"/>
    <property type="molecule type" value="Genomic_DNA"/>
</dbReference>
<proteinExistence type="predicted"/>